<dbReference type="InterPro" id="IPR016171">
    <property type="entry name" value="Vanillyl_alc_oxidase_C-sub2"/>
</dbReference>
<evidence type="ECO:0000259" key="5">
    <source>
        <dbReference type="PROSITE" id="PS51387"/>
    </source>
</evidence>
<dbReference type="KEGG" id="gxy:GLX_09860"/>
<protein>
    <submittedName>
        <fullName evidence="6">Oxidoreductase</fullName>
    </submittedName>
</protein>
<dbReference type="PANTHER" id="PTHR43716">
    <property type="entry name" value="D-2-HYDROXYGLUTARATE DEHYDROGENASE, MITOCHONDRIAL"/>
    <property type="match status" value="1"/>
</dbReference>
<dbReference type="Proteomes" id="UP000009044">
    <property type="component" value="Chromosome"/>
</dbReference>
<organism evidence="6 7">
    <name type="scientific">Komagataeibacter medellinensis (strain NBRC 3288 / BCRC 11682 / LMG 1693 / Kondo 51)</name>
    <name type="common">Gluconacetobacter medellinensis</name>
    <dbReference type="NCBI Taxonomy" id="634177"/>
    <lineage>
        <taxon>Bacteria</taxon>
        <taxon>Pseudomonadati</taxon>
        <taxon>Pseudomonadota</taxon>
        <taxon>Alphaproteobacteria</taxon>
        <taxon>Acetobacterales</taxon>
        <taxon>Acetobacteraceae</taxon>
        <taxon>Komagataeibacter</taxon>
    </lineage>
</organism>
<dbReference type="InterPro" id="IPR036318">
    <property type="entry name" value="FAD-bd_PCMH-like_sf"/>
</dbReference>
<dbReference type="FunFam" id="1.10.45.10:FF:000001">
    <property type="entry name" value="D-lactate dehydrogenase mitochondrial"/>
    <property type="match status" value="1"/>
</dbReference>
<dbReference type="GO" id="GO:0071949">
    <property type="term" value="F:FAD binding"/>
    <property type="evidence" value="ECO:0007669"/>
    <property type="project" value="InterPro"/>
</dbReference>
<name>G2I5K1_KOMMN</name>
<comment type="cofactor">
    <cofactor evidence="1">
        <name>FAD</name>
        <dbReference type="ChEBI" id="CHEBI:57692"/>
    </cofactor>
</comment>
<dbReference type="Pfam" id="PF01565">
    <property type="entry name" value="FAD_binding_4"/>
    <property type="match status" value="1"/>
</dbReference>
<gene>
    <name evidence="6" type="ordered locus">GLX_09860</name>
</gene>
<accession>G2I5K1</accession>
<dbReference type="STRING" id="634177.GLX_09860"/>
<dbReference type="SUPFAM" id="SSF55103">
    <property type="entry name" value="FAD-linked oxidases, C-terminal domain"/>
    <property type="match status" value="1"/>
</dbReference>
<dbReference type="AlphaFoldDB" id="G2I5K1"/>
<dbReference type="Gene3D" id="3.30.43.10">
    <property type="entry name" value="Uridine Diphospho-n-acetylenolpyruvylglucosamine Reductase, domain 2"/>
    <property type="match status" value="1"/>
</dbReference>
<dbReference type="EMBL" id="AP012159">
    <property type="protein sequence ID" value="BAK83398.1"/>
    <property type="molecule type" value="Genomic_DNA"/>
</dbReference>
<dbReference type="GO" id="GO:0003824">
    <property type="term" value="F:catalytic activity"/>
    <property type="evidence" value="ECO:0007669"/>
    <property type="project" value="InterPro"/>
</dbReference>
<dbReference type="eggNOG" id="COG0277">
    <property type="taxonomic scope" value="Bacteria"/>
</dbReference>
<dbReference type="Pfam" id="PF02913">
    <property type="entry name" value="FAD-oxidase_C"/>
    <property type="match status" value="1"/>
</dbReference>
<dbReference type="Gene3D" id="3.30.70.2190">
    <property type="match status" value="1"/>
</dbReference>
<evidence type="ECO:0000256" key="2">
    <source>
        <dbReference type="ARBA" id="ARBA00008000"/>
    </source>
</evidence>
<dbReference type="Gene3D" id="3.30.70.2740">
    <property type="match status" value="1"/>
</dbReference>
<evidence type="ECO:0000256" key="1">
    <source>
        <dbReference type="ARBA" id="ARBA00001974"/>
    </source>
</evidence>
<keyword evidence="3" id="KW-0285">Flavoprotein</keyword>
<dbReference type="HOGENOM" id="CLU_017779_4_1_5"/>
<dbReference type="InterPro" id="IPR006094">
    <property type="entry name" value="Oxid_FAD_bind_N"/>
</dbReference>
<dbReference type="InterPro" id="IPR016166">
    <property type="entry name" value="FAD-bd_PCMH"/>
</dbReference>
<dbReference type="RefSeq" id="WP_014104960.1">
    <property type="nucleotide sequence ID" value="NC_016027.1"/>
</dbReference>
<evidence type="ECO:0000313" key="6">
    <source>
        <dbReference type="EMBL" id="BAK83398.1"/>
    </source>
</evidence>
<dbReference type="InterPro" id="IPR016167">
    <property type="entry name" value="FAD-bd_PCMH_sub1"/>
</dbReference>
<sequence length="485" mass="51258">MTQTPDTTMTPAELITRFTDLLGPVGVLTGEGDTAAYCTDWRDLYHGRALAVLRPASTGELAALVRLCAEHGVPMVPQGGNTSMVGGATPDDSGREVVVCLSRMNRVRGIDSHDLTMEVEAGVTLKAAQDAAKEAGFMLPLSISSEGSAQIGGVLATNAGGNNTLRYGNARELVLGLEAVMPDGDVFHGLRRLRKDNTGYALRQLLIGSEGTLGFITTAILQLHPQPKAIEAVLCAVEDATAALNLLGLLRGRDPALVQAFEFMSGLGMDLVTSLIPGTSLPLGERAPAYVLVELATPRPDADLREYTEEILGEALEDGIITDAVIAESEGQRAGLWKLREEHAEAQRQAGASVKNDVSVPVTHVPELIDRATAACTALIPGIRPAPFGHMGDGNIHFNLVQPEGMAPEAFLARSHDIMDAVAGIVKELDGSFSAEHGVGQLKPYMMPQWRGGAELAAMRHIKAALDPQNIMNPGKVLPPATQGT</sequence>
<proteinExistence type="inferred from homology"/>
<evidence type="ECO:0000256" key="4">
    <source>
        <dbReference type="ARBA" id="ARBA00022827"/>
    </source>
</evidence>
<dbReference type="InterPro" id="IPR016164">
    <property type="entry name" value="FAD-linked_Oxase-like_C"/>
</dbReference>
<dbReference type="SUPFAM" id="SSF56176">
    <property type="entry name" value="FAD-binding/transporter-associated domain-like"/>
    <property type="match status" value="1"/>
</dbReference>
<dbReference type="InterPro" id="IPR016169">
    <property type="entry name" value="FAD-bd_PCMH_sub2"/>
</dbReference>
<dbReference type="GO" id="GO:0022904">
    <property type="term" value="P:respiratory electron transport chain"/>
    <property type="evidence" value="ECO:0007669"/>
    <property type="project" value="TreeGrafter"/>
</dbReference>
<keyword evidence="4" id="KW-0274">FAD</keyword>
<dbReference type="PANTHER" id="PTHR43716:SF2">
    <property type="entry name" value="BLL6224 PROTEIN"/>
    <property type="match status" value="1"/>
</dbReference>
<dbReference type="Gene3D" id="3.30.465.10">
    <property type="match status" value="1"/>
</dbReference>
<dbReference type="Gene3D" id="1.10.45.10">
    <property type="entry name" value="Vanillyl-alcohol Oxidase, Chain A, domain 4"/>
    <property type="match status" value="1"/>
</dbReference>
<evidence type="ECO:0000256" key="3">
    <source>
        <dbReference type="ARBA" id="ARBA00022630"/>
    </source>
</evidence>
<evidence type="ECO:0000313" key="7">
    <source>
        <dbReference type="Proteomes" id="UP000009044"/>
    </source>
</evidence>
<dbReference type="InterPro" id="IPR051264">
    <property type="entry name" value="FAD-oxidored/transferase_4"/>
</dbReference>
<feature type="domain" description="FAD-binding PCMH-type" evidence="5">
    <location>
        <begin position="45"/>
        <end position="226"/>
    </location>
</feature>
<comment type="similarity">
    <text evidence="2">Belongs to the FAD-binding oxidoreductase/transferase type 4 family.</text>
</comment>
<dbReference type="PROSITE" id="PS51387">
    <property type="entry name" value="FAD_PCMH"/>
    <property type="match status" value="1"/>
</dbReference>
<dbReference type="PATRIC" id="fig|634177.7.peg.1142"/>
<dbReference type="InterPro" id="IPR004113">
    <property type="entry name" value="FAD-bd_oxidored_4_C"/>
</dbReference>
<reference evidence="7" key="1">
    <citation type="journal article" date="2011" name="J. Bacteriol.">
        <title>Complete genome sequence of NBRC 3288, a unique cellulose-nonproducing strain of Gluconacetobacter xylinus isolated from vinegar.</title>
        <authorList>
            <person name="Ogino H."/>
            <person name="Azuma Y."/>
            <person name="Hosoyama A."/>
            <person name="Nakazawa H."/>
            <person name="Matsutani M."/>
            <person name="Hasegawa A."/>
            <person name="Otsuyama K."/>
            <person name="Matsushita K."/>
            <person name="Fujita N."/>
            <person name="Shirai M."/>
        </authorList>
    </citation>
    <scope>NUCLEOTIDE SEQUENCE [LARGE SCALE GENOMIC DNA]</scope>
    <source>
        <strain evidence="7">NBRC 3288 / BCRC 11682 / LMG 1693</strain>
    </source>
</reference>